<proteinExistence type="predicted"/>
<reference evidence="2" key="1">
    <citation type="journal article" date="2017" name="Nat. Ecol. Evol.">
        <title>Genome expansion and lineage-specific genetic innovations in the forest pathogenic fungi Armillaria.</title>
        <authorList>
            <person name="Sipos G."/>
            <person name="Prasanna A.N."/>
            <person name="Walter M.C."/>
            <person name="O'Connor E."/>
            <person name="Balint B."/>
            <person name="Krizsan K."/>
            <person name="Kiss B."/>
            <person name="Hess J."/>
            <person name="Varga T."/>
            <person name="Slot J."/>
            <person name="Riley R."/>
            <person name="Boka B."/>
            <person name="Rigling D."/>
            <person name="Barry K."/>
            <person name="Lee J."/>
            <person name="Mihaltcheva S."/>
            <person name="LaButti K."/>
            <person name="Lipzen A."/>
            <person name="Waldron R."/>
            <person name="Moloney N.M."/>
            <person name="Sperisen C."/>
            <person name="Kredics L."/>
            <person name="Vagvoelgyi C."/>
            <person name="Patrignani A."/>
            <person name="Fitzpatrick D."/>
            <person name="Nagy I."/>
            <person name="Doyle S."/>
            <person name="Anderson J.B."/>
            <person name="Grigoriev I.V."/>
            <person name="Gueldener U."/>
            <person name="Muensterkoetter M."/>
            <person name="Nagy L.G."/>
        </authorList>
    </citation>
    <scope>NUCLEOTIDE SEQUENCE [LARGE SCALE GENOMIC DNA]</scope>
    <source>
        <strain evidence="2">Ar21-2</strain>
    </source>
</reference>
<keyword evidence="2" id="KW-1185">Reference proteome</keyword>
<dbReference type="OrthoDB" id="3082224at2759"/>
<accession>A0A2H3CMC6</accession>
<protein>
    <submittedName>
        <fullName evidence="1">Uncharacterized protein</fullName>
    </submittedName>
</protein>
<dbReference type="InParanoid" id="A0A2H3CMC6"/>
<sequence length="173" mass="19132">MTSPVKTGERLKKLKTMSTIFKPSQQVVEQVQGIQKMAKADEEKGKTRAVDRGACKAEACISHSSPTFPSIPSAQALPHTPPFLVEALSFILSLLPRTLAAAVVFLSRAFLYAAQAVLYGDLDMRDVWDPDALRIFLVTRWDVCSLTYTLRVPVWRAIRTDSGGSHSPRTRSD</sequence>
<dbReference type="AlphaFoldDB" id="A0A2H3CMC6"/>
<name>A0A2H3CMC6_ARMGA</name>
<evidence type="ECO:0000313" key="1">
    <source>
        <dbReference type="EMBL" id="PBK80352.1"/>
    </source>
</evidence>
<dbReference type="EMBL" id="KZ293746">
    <property type="protein sequence ID" value="PBK80352.1"/>
    <property type="molecule type" value="Genomic_DNA"/>
</dbReference>
<dbReference type="STRING" id="47427.A0A2H3CMC6"/>
<evidence type="ECO:0000313" key="2">
    <source>
        <dbReference type="Proteomes" id="UP000217790"/>
    </source>
</evidence>
<gene>
    <name evidence="1" type="ORF">ARMGADRAFT_1069017</name>
</gene>
<dbReference type="Proteomes" id="UP000217790">
    <property type="component" value="Unassembled WGS sequence"/>
</dbReference>
<organism evidence="1 2">
    <name type="scientific">Armillaria gallica</name>
    <name type="common">Bulbous honey fungus</name>
    <name type="synonym">Armillaria bulbosa</name>
    <dbReference type="NCBI Taxonomy" id="47427"/>
    <lineage>
        <taxon>Eukaryota</taxon>
        <taxon>Fungi</taxon>
        <taxon>Dikarya</taxon>
        <taxon>Basidiomycota</taxon>
        <taxon>Agaricomycotina</taxon>
        <taxon>Agaricomycetes</taxon>
        <taxon>Agaricomycetidae</taxon>
        <taxon>Agaricales</taxon>
        <taxon>Marasmiineae</taxon>
        <taxon>Physalacriaceae</taxon>
        <taxon>Armillaria</taxon>
    </lineage>
</organism>